<dbReference type="PROSITE" id="PS51257">
    <property type="entry name" value="PROKAR_LIPOPROTEIN"/>
    <property type="match status" value="1"/>
</dbReference>
<keyword evidence="2" id="KW-0813">Transport</keyword>
<dbReference type="PROSITE" id="PS01037">
    <property type="entry name" value="SBP_BACTERIAL_1"/>
    <property type="match status" value="1"/>
</dbReference>
<evidence type="ECO:0000256" key="4">
    <source>
        <dbReference type="SAM" id="SignalP"/>
    </source>
</evidence>
<comment type="caution">
    <text evidence="5">The sequence shown here is derived from an EMBL/GenBank/DDBJ whole genome shotgun (WGS) entry which is preliminary data.</text>
</comment>
<dbReference type="Proteomes" id="UP000250369">
    <property type="component" value="Unassembled WGS sequence"/>
</dbReference>
<dbReference type="InterPro" id="IPR006059">
    <property type="entry name" value="SBP"/>
</dbReference>
<evidence type="ECO:0000256" key="3">
    <source>
        <dbReference type="ARBA" id="ARBA00022729"/>
    </source>
</evidence>
<dbReference type="SUPFAM" id="SSF53850">
    <property type="entry name" value="Periplasmic binding protein-like II"/>
    <property type="match status" value="1"/>
</dbReference>
<dbReference type="AlphaFoldDB" id="A0A329MQS4"/>
<gene>
    <name evidence="5" type="ORF">DQG23_07560</name>
</gene>
<evidence type="ECO:0000313" key="6">
    <source>
        <dbReference type="Proteomes" id="UP000250369"/>
    </source>
</evidence>
<dbReference type="EMBL" id="QMFB01000003">
    <property type="protein sequence ID" value="RAV21902.1"/>
    <property type="molecule type" value="Genomic_DNA"/>
</dbReference>
<dbReference type="Gene3D" id="3.40.190.10">
    <property type="entry name" value="Periplasmic binding protein-like II"/>
    <property type="match status" value="2"/>
</dbReference>
<sequence>MRYYKKTGGRTLMKIVHKSYAAMLTVLAVLLAGCGNAGSSVTTPADKVENFSITLRHTQVKDTQQKRLAMLQDVVKATESEVPGLKIELDGVEDTVNRDTKLKAEMATGSPPKIFDLFGGTDTRNYVKADRLLELTPILQELGLRERFISLDEFTVDGKVYGLPMAGYVEGVYYNKAIFRKLSLSVPGTWEEFLGVCEQLKKSGYTPLALASKEGWAPMMTANYMWVRLAGADSVAGFVDGSFKWNDPQVIEAFTKYDSLFRQGYMQPNSLSFKYFEQAEQLMSGSAAMMVDGSWANTPLIDPRISKIAGDVGFFPFPDMNGHGDGLIMGGYSNGYGFSKELNERQLSAVKQFIKEMYNDNMQKRQLLEEGMLPSMKLTDLSGVKPVIQEILNAANKAKGVFPAYDAIVQQKVKEAAERGIQEQIGGKTAPGRMLETVQGVQEAANQTKPK</sequence>
<proteinExistence type="inferred from homology"/>
<keyword evidence="3 4" id="KW-0732">Signal</keyword>
<dbReference type="GO" id="GO:0055085">
    <property type="term" value="P:transmembrane transport"/>
    <property type="evidence" value="ECO:0007669"/>
    <property type="project" value="InterPro"/>
</dbReference>
<dbReference type="InterPro" id="IPR050490">
    <property type="entry name" value="Bact_solute-bd_prot1"/>
</dbReference>
<protein>
    <submittedName>
        <fullName evidence="5">ABC transporter substrate-binding protein</fullName>
    </submittedName>
</protein>
<evidence type="ECO:0000256" key="1">
    <source>
        <dbReference type="ARBA" id="ARBA00008520"/>
    </source>
</evidence>
<dbReference type="PANTHER" id="PTHR43649:SF29">
    <property type="entry name" value="OSMOPROTECTIVE COMPOUNDS-BINDING PROTEIN GGTB"/>
    <property type="match status" value="1"/>
</dbReference>
<dbReference type="InterPro" id="IPR006061">
    <property type="entry name" value="SBP_1_CS"/>
</dbReference>
<accession>A0A329MQS4</accession>
<reference evidence="5 6" key="1">
    <citation type="journal article" date="2009" name="Int. J. Syst. Evol. Microbiol.">
        <title>Paenibacillus contaminans sp. nov., isolated from a contaminated laboratory plate.</title>
        <authorList>
            <person name="Chou J.H."/>
            <person name="Lee J.H."/>
            <person name="Lin M.C."/>
            <person name="Chang P.S."/>
            <person name="Arun A.B."/>
            <person name="Young C.C."/>
            <person name="Chen W.M."/>
        </authorList>
    </citation>
    <scope>NUCLEOTIDE SEQUENCE [LARGE SCALE GENOMIC DNA]</scope>
    <source>
        <strain evidence="5 6">CKOBP-6</strain>
    </source>
</reference>
<feature type="signal peptide" evidence="4">
    <location>
        <begin position="1"/>
        <end position="21"/>
    </location>
</feature>
<organism evidence="5 6">
    <name type="scientific">Paenibacillus contaminans</name>
    <dbReference type="NCBI Taxonomy" id="450362"/>
    <lineage>
        <taxon>Bacteria</taxon>
        <taxon>Bacillati</taxon>
        <taxon>Bacillota</taxon>
        <taxon>Bacilli</taxon>
        <taxon>Bacillales</taxon>
        <taxon>Paenibacillaceae</taxon>
        <taxon>Paenibacillus</taxon>
    </lineage>
</organism>
<evidence type="ECO:0000313" key="5">
    <source>
        <dbReference type="EMBL" id="RAV21902.1"/>
    </source>
</evidence>
<name>A0A329MQS4_9BACL</name>
<dbReference type="Pfam" id="PF01547">
    <property type="entry name" value="SBP_bac_1"/>
    <property type="match status" value="1"/>
</dbReference>
<keyword evidence="6" id="KW-1185">Reference proteome</keyword>
<comment type="similarity">
    <text evidence="1">Belongs to the bacterial solute-binding protein 1 family.</text>
</comment>
<feature type="chain" id="PRO_5038698908" evidence="4">
    <location>
        <begin position="22"/>
        <end position="451"/>
    </location>
</feature>
<dbReference type="PANTHER" id="PTHR43649">
    <property type="entry name" value="ARABINOSE-BINDING PROTEIN-RELATED"/>
    <property type="match status" value="1"/>
</dbReference>
<evidence type="ECO:0000256" key="2">
    <source>
        <dbReference type="ARBA" id="ARBA00022448"/>
    </source>
</evidence>